<evidence type="ECO:0000313" key="11">
    <source>
        <dbReference type="EMBL" id="ENN74554.1"/>
    </source>
</evidence>
<dbReference type="PANTHER" id="PTHR47835:SF3">
    <property type="entry name" value="HELICASE FOR MEIOSIS 1"/>
    <property type="match status" value="1"/>
</dbReference>
<gene>
    <name evidence="11" type="ORF">YQE_08877</name>
</gene>
<dbReference type="HOGENOM" id="CLU_000335_0_2_1"/>
<dbReference type="Pfam" id="PF00271">
    <property type="entry name" value="Helicase_C"/>
    <property type="match status" value="1"/>
</dbReference>
<evidence type="ECO:0000256" key="4">
    <source>
        <dbReference type="ARBA" id="ARBA00022806"/>
    </source>
</evidence>
<dbReference type="Gene3D" id="1.10.3380.10">
    <property type="entry name" value="Sec63 N-terminal domain-like domain"/>
    <property type="match status" value="1"/>
</dbReference>
<organism evidence="11">
    <name type="scientific">Dendroctonus ponderosae</name>
    <name type="common">Mountain pine beetle</name>
    <dbReference type="NCBI Taxonomy" id="77166"/>
    <lineage>
        <taxon>Eukaryota</taxon>
        <taxon>Metazoa</taxon>
        <taxon>Ecdysozoa</taxon>
        <taxon>Arthropoda</taxon>
        <taxon>Hexapoda</taxon>
        <taxon>Insecta</taxon>
        <taxon>Pterygota</taxon>
        <taxon>Neoptera</taxon>
        <taxon>Endopterygota</taxon>
        <taxon>Coleoptera</taxon>
        <taxon>Polyphaga</taxon>
        <taxon>Cucujiformia</taxon>
        <taxon>Curculionidae</taxon>
        <taxon>Scolytinae</taxon>
        <taxon>Dendroctonus</taxon>
    </lineage>
</organism>
<dbReference type="Pfam" id="PF02889">
    <property type="entry name" value="Sec63"/>
    <property type="match status" value="1"/>
</dbReference>
<feature type="non-terminal residue" evidence="11">
    <location>
        <position position="639"/>
    </location>
</feature>
<keyword evidence="4" id="KW-0347">Helicase</keyword>
<evidence type="ECO:0000256" key="9">
    <source>
        <dbReference type="ARBA" id="ARBA00034808"/>
    </source>
</evidence>
<dbReference type="FunFam" id="1.10.10.10:FF:000012">
    <property type="entry name" value="U5 small nuclear ribonucleoprotein helicase"/>
    <property type="match status" value="1"/>
</dbReference>
<dbReference type="InterPro" id="IPR011545">
    <property type="entry name" value="DEAD/DEAH_box_helicase_dom"/>
</dbReference>
<dbReference type="InterPro" id="IPR001650">
    <property type="entry name" value="Helicase_C-like"/>
</dbReference>
<dbReference type="GO" id="GO:0043138">
    <property type="term" value="F:3'-5' DNA helicase activity"/>
    <property type="evidence" value="ECO:0007669"/>
    <property type="project" value="UniProtKB-EC"/>
</dbReference>
<dbReference type="Pfam" id="PF00270">
    <property type="entry name" value="DEAD"/>
    <property type="match status" value="1"/>
</dbReference>
<dbReference type="OMA" id="AELAICK"/>
<dbReference type="GO" id="GO:0003676">
    <property type="term" value="F:nucleic acid binding"/>
    <property type="evidence" value="ECO:0007669"/>
    <property type="project" value="InterPro"/>
</dbReference>
<keyword evidence="2" id="KW-0547">Nucleotide-binding</keyword>
<dbReference type="Gene3D" id="1.10.10.10">
    <property type="entry name" value="Winged helix-like DNA-binding domain superfamily/Winged helix DNA-binding domain"/>
    <property type="match status" value="1"/>
</dbReference>
<keyword evidence="5" id="KW-0067">ATP-binding</keyword>
<dbReference type="InterPro" id="IPR052247">
    <property type="entry name" value="Meiotic_Crossover_Helicase"/>
</dbReference>
<dbReference type="SMART" id="SM00487">
    <property type="entry name" value="DEXDc"/>
    <property type="match status" value="1"/>
</dbReference>
<comment type="similarity">
    <text evidence="1">Belongs to the helicase family. SKI2 subfamily.</text>
</comment>
<feature type="non-terminal residue" evidence="11">
    <location>
        <position position="1"/>
    </location>
</feature>
<dbReference type="GO" id="GO:0051321">
    <property type="term" value="P:meiotic cell cycle"/>
    <property type="evidence" value="ECO:0007669"/>
    <property type="project" value="UniProtKB-KW"/>
</dbReference>
<dbReference type="Gene3D" id="3.40.50.300">
    <property type="entry name" value="P-loop containing nucleotide triphosphate hydrolases"/>
    <property type="match status" value="2"/>
</dbReference>
<comment type="catalytic activity">
    <reaction evidence="8">
        <text>Couples ATP hydrolysis with the unwinding of duplex DNA by translocating in the 3'-5' direction.</text>
        <dbReference type="EC" id="5.6.2.4"/>
    </reaction>
</comment>
<dbReference type="AlphaFoldDB" id="N6T358"/>
<dbReference type="InterPro" id="IPR014001">
    <property type="entry name" value="Helicase_ATP-bd"/>
</dbReference>
<dbReference type="SUPFAM" id="SSF158702">
    <property type="entry name" value="Sec63 N-terminal domain-like"/>
    <property type="match status" value="1"/>
</dbReference>
<dbReference type="InterPro" id="IPR057842">
    <property type="entry name" value="WH_MER3"/>
</dbReference>
<evidence type="ECO:0000256" key="6">
    <source>
        <dbReference type="ARBA" id="ARBA00023235"/>
    </source>
</evidence>
<dbReference type="OrthoDB" id="5575at2759"/>
<accession>N6T358</accession>
<dbReference type="InterPro" id="IPR036390">
    <property type="entry name" value="WH_DNA-bd_sf"/>
</dbReference>
<dbReference type="PANTHER" id="PTHR47835">
    <property type="entry name" value="HFM1, ATP DEPENDENT DNA HELICASE HOMOLOG"/>
    <property type="match status" value="1"/>
</dbReference>
<dbReference type="SUPFAM" id="SSF46785">
    <property type="entry name" value="Winged helix' DNA-binding domain"/>
    <property type="match status" value="1"/>
</dbReference>
<dbReference type="GO" id="GO:0005524">
    <property type="term" value="F:ATP binding"/>
    <property type="evidence" value="ECO:0007669"/>
    <property type="project" value="UniProtKB-KW"/>
</dbReference>
<dbReference type="InterPro" id="IPR036388">
    <property type="entry name" value="WH-like_DNA-bd_sf"/>
</dbReference>
<keyword evidence="7" id="KW-0469">Meiosis</keyword>
<evidence type="ECO:0000256" key="10">
    <source>
        <dbReference type="ARBA" id="ARBA00048988"/>
    </source>
</evidence>
<evidence type="ECO:0000256" key="8">
    <source>
        <dbReference type="ARBA" id="ARBA00034617"/>
    </source>
</evidence>
<evidence type="ECO:0000256" key="3">
    <source>
        <dbReference type="ARBA" id="ARBA00022801"/>
    </source>
</evidence>
<dbReference type="InterPro" id="IPR027417">
    <property type="entry name" value="P-loop_NTPase"/>
</dbReference>
<keyword evidence="6" id="KW-0413">Isomerase</keyword>
<dbReference type="InterPro" id="IPR004179">
    <property type="entry name" value="Sec63-dom"/>
</dbReference>
<dbReference type="PROSITE" id="PS51194">
    <property type="entry name" value="HELICASE_CTER"/>
    <property type="match status" value="1"/>
</dbReference>
<dbReference type="SUPFAM" id="SSF52540">
    <property type="entry name" value="P-loop containing nucleoside triphosphate hydrolases"/>
    <property type="match status" value="1"/>
</dbReference>
<dbReference type="Pfam" id="PF23445">
    <property type="entry name" value="WHD_SNRNP200"/>
    <property type="match status" value="1"/>
</dbReference>
<dbReference type="GO" id="GO:0016787">
    <property type="term" value="F:hydrolase activity"/>
    <property type="evidence" value="ECO:0007669"/>
    <property type="project" value="UniProtKB-KW"/>
</dbReference>
<dbReference type="EC" id="5.6.2.4" evidence="9"/>
<dbReference type="CDD" id="cd18795">
    <property type="entry name" value="SF2_C_Ski2"/>
    <property type="match status" value="1"/>
</dbReference>
<name>N6T358_DENPD</name>
<evidence type="ECO:0000256" key="5">
    <source>
        <dbReference type="ARBA" id="ARBA00022840"/>
    </source>
</evidence>
<comment type="catalytic activity">
    <reaction evidence="10">
        <text>ATP + H2O = ADP + phosphate + H(+)</text>
        <dbReference type="Rhea" id="RHEA:13065"/>
        <dbReference type="ChEBI" id="CHEBI:15377"/>
        <dbReference type="ChEBI" id="CHEBI:15378"/>
        <dbReference type="ChEBI" id="CHEBI:30616"/>
        <dbReference type="ChEBI" id="CHEBI:43474"/>
        <dbReference type="ChEBI" id="CHEBI:456216"/>
        <dbReference type="EC" id="5.6.2.4"/>
    </reaction>
</comment>
<reference evidence="11" key="1">
    <citation type="journal article" date="2013" name="Genome Biol.">
        <title>Draft genome of the mountain pine beetle, Dendroctonus ponderosae Hopkins, a major forest pest.</title>
        <authorList>
            <person name="Keeling C.I."/>
            <person name="Yuen M.M."/>
            <person name="Liao N.Y."/>
            <person name="Docking T.R."/>
            <person name="Chan S.K."/>
            <person name="Taylor G.A."/>
            <person name="Palmquist D.L."/>
            <person name="Jackman S.D."/>
            <person name="Nguyen A."/>
            <person name="Li M."/>
            <person name="Henderson H."/>
            <person name="Janes J.K."/>
            <person name="Zhao Y."/>
            <person name="Pandoh P."/>
            <person name="Moore R."/>
            <person name="Sperling F.A."/>
            <person name="Huber D.P."/>
            <person name="Birol I."/>
            <person name="Jones S.J."/>
            <person name="Bohlmann J."/>
        </authorList>
    </citation>
    <scope>NUCLEOTIDE SEQUENCE</scope>
</reference>
<dbReference type="EMBL" id="KB741039">
    <property type="protein sequence ID" value="ENN74554.1"/>
    <property type="molecule type" value="Genomic_DNA"/>
</dbReference>
<keyword evidence="3" id="KW-0378">Hydrolase</keyword>
<dbReference type="SMART" id="SM00490">
    <property type="entry name" value="HELICc"/>
    <property type="match status" value="1"/>
</dbReference>
<dbReference type="PROSITE" id="PS51192">
    <property type="entry name" value="HELICASE_ATP_BIND_1"/>
    <property type="match status" value="1"/>
</dbReference>
<proteinExistence type="inferred from homology"/>
<evidence type="ECO:0000256" key="7">
    <source>
        <dbReference type="ARBA" id="ARBA00023254"/>
    </source>
</evidence>
<evidence type="ECO:0000256" key="1">
    <source>
        <dbReference type="ARBA" id="ARBA00010140"/>
    </source>
</evidence>
<sequence length="639" mass="72088">MPSQNDLRSIDEIPLPYQSIFSQYPCFNVVQSAVLDQALNTDTSFVVSAPTGSGKTAIFELAIVRHLVSGEASLNALDNKIIYISPIKALCQERLVDWHKKLSCFGVNCISVTSDNDEVDPRALLQYNIIISTPEKWDVLTRRWKENNKLIDAVSLFLIDEVHLLNADSRGSTLEVIVSRMKTARGSYLFNGNAKGIRFIALSATIPNIEDIAEWMGQSEPAKYFQFSEEVRPVKLNKIVLGYNFNPQVQSVFKFDMSLSYKISGLISKHSEGKPTLIFCNTRKSVEMTANHLVKNLQIRLSHEQKEILMKISQNIADVKLRQNIVHGIAFHHAGLIPNTRHTIEESFKTGQIPVLVTTSTLAMGVNLPAHLVIVKCTKCYSDGGYKDYDEVSIFQMIGRAGRSQFDTSATVLILTSLQDKIKYEQMLSCSQIIESNLHKHLTEHLNAEVVLRTITDLEVAMRWLSSTFLYVRARKSPEKYKLPAGLSKDKIDKKLLEMCQIDLNKLVATGMIRMNQAIEVTPTVIGEIMAKYYVAFETMKLFTQITGSEILIQILAIISKCKEFSDFYLRTTDKRCLNLLNKNTKKEAIRFPLTGRIKSNDMKVNVIIQAVLGNLDIQNQGLVCDSMKIMRCCERLAN</sequence>
<evidence type="ECO:0000256" key="2">
    <source>
        <dbReference type="ARBA" id="ARBA00022741"/>
    </source>
</evidence>
<protein>
    <recommendedName>
        <fullName evidence="9">DNA 3'-5' helicase</fullName>
        <ecNumber evidence="9">5.6.2.4</ecNumber>
    </recommendedName>
</protein>